<name>A0ABM7YMP9_9BURK</name>
<sequence>MQFPESWLREFCNPDLSTQALADLLTMSGMEVEELRPVAPPFSGIVVAEILTADQHPNADRLRVCTVDAGPHFKMDGKDGPLQIVCGAPNARAGIKVPLATVGAELPPADPANGDGKPFVIGKGKLRGVESFGMLCSARELKLSEDHGGLLELPADAPVGQDIREFLKLDDTLFTLKLTPNLGHCLSVYGVAREVAALTGAPLKSPAIPPVQPQLDTKLPVRIEAPDLCGRFSGRVVKGIDPKAPTPQWMVDRLARCGQRSVSALVDISNYVMFEFGRPTHIFDLDKIHGGLVVRWGRAGETLKLLNGNTITLDEQVGVIADAHAGSQTVESLAGIMGGDATAVGDDTRNVYVEAAFWWPEAVAGRSRRFNFSTDAGHRFERGVDAALTVEHIEHITALILQICGNATTVVGPVDDQVTRLPQRAPVRLRVERASKVIGMPVSQAQCVEVLQRLGLQVEEAPGVLTVTPPSWRFDLQIEEDLIEDVIRIIGFDQLPLVPPQAPVTSRVRPESQRSSHAVRRQVAALGYQETINFSFVEERWERELAGNEQPIRLLNPIAAPLAVMRSSLIGSLIQVLRHNQARRANRVRVFELGRVFMRDASVPTSEHSVVGVHQPLRLGGLAWGPADGQQWGVSERPVDFFDVKGDIETLLAPRAARFVADSHPAMHPGRCARVELDGQVIGHVGELHPRWCQAYELPVGHGAPVVFELDVPALLARDVPAYVPVPKQQVVTRDIALIVREDVRHDALMSAILAAPTGGVLRGARLFDVYRPNATNAAAAASNSLGADERSLAIRLELLDERAALTDERSDEVVRAVLDAAQQAVGARLRGG</sequence>
<evidence type="ECO:0000259" key="19">
    <source>
        <dbReference type="PROSITE" id="PS51483"/>
    </source>
</evidence>
<keyword evidence="11 16" id="KW-0694">RNA-binding</keyword>
<evidence type="ECO:0000313" key="20">
    <source>
        <dbReference type="EMBL" id="BDI05712.1"/>
    </source>
</evidence>
<dbReference type="SMART" id="SM00873">
    <property type="entry name" value="B3_4"/>
    <property type="match status" value="1"/>
</dbReference>
<dbReference type="PROSITE" id="PS50886">
    <property type="entry name" value="TRBD"/>
    <property type="match status" value="1"/>
</dbReference>
<keyword evidence="4 15" id="KW-0963">Cytoplasm</keyword>
<dbReference type="Gene3D" id="3.30.930.10">
    <property type="entry name" value="Bira Bifunctional Protein, Domain 2"/>
    <property type="match status" value="1"/>
</dbReference>
<feature type="domain" description="B5" evidence="19">
    <location>
        <begin position="422"/>
        <end position="497"/>
    </location>
</feature>
<keyword evidence="13 15" id="KW-0030">Aminoacyl-tRNA synthetase</keyword>
<dbReference type="InterPro" id="IPR005147">
    <property type="entry name" value="tRNA_synthase_B5-dom"/>
</dbReference>
<dbReference type="Pfam" id="PF01588">
    <property type="entry name" value="tRNA_bind"/>
    <property type="match status" value="1"/>
</dbReference>
<reference evidence="20" key="1">
    <citation type="submission" date="2022-04" db="EMBL/GenBank/DDBJ databases">
        <title>Whole genome sequence of Sphaerotilus sp. FB-5.</title>
        <authorList>
            <person name="Takeda M."/>
            <person name="Narihara S."/>
            <person name="Akimoto M."/>
            <person name="Akimoto R."/>
            <person name="Nishiyashiki S."/>
            <person name="Murakami T."/>
        </authorList>
    </citation>
    <scope>NUCLEOTIDE SEQUENCE</scope>
    <source>
        <strain evidence="20">FB-5</strain>
    </source>
</reference>
<dbReference type="NCBIfam" id="NF045760">
    <property type="entry name" value="YtpR"/>
    <property type="match status" value="1"/>
</dbReference>
<evidence type="ECO:0000256" key="15">
    <source>
        <dbReference type="HAMAP-Rule" id="MF_00283"/>
    </source>
</evidence>
<feature type="binding site" evidence="15">
    <location>
        <position position="484"/>
    </location>
    <ligand>
        <name>Mg(2+)</name>
        <dbReference type="ChEBI" id="CHEBI:18420"/>
        <note>shared with alpha subunit</note>
    </ligand>
</feature>
<keyword evidence="10 15" id="KW-0460">Magnesium</keyword>
<dbReference type="RefSeq" id="WP_251969073.1">
    <property type="nucleotide sequence ID" value="NZ_AP025730.1"/>
</dbReference>
<dbReference type="Proteomes" id="UP001057498">
    <property type="component" value="Chromosome"/>
</dbReference>
<dbReference type="InterPro" id="IPR045864">
    <property type="entry name" value="aa-tRNA-synth_II/BPL/LPL"/>
</dbReference>
<keyword evidence="8 15" id="KW-0547">Nucleotide-binding</keyword>
<dbReference type="NCBIfam" id="TIGR00472">
    <property type="entry name" value="pheT_bact"/>
    <property type="match status" value="1"/>
</dbReference>
<dbReference type="Gene3D" id="3.30.70.380">
    <property type="entry name" value="Ferrodoxin-fold anticodon-binding domain"/>
    <property type="match status" value="1"/>
</dbReference>
<dbReference type="InterPro" id="IPR012340">
    <property type="entry name" value="NA-bd_OB-fold"/>
</dbReference>
<dbReference type="Gene3D" id="2.40.50.140">
    <property type="entry name" value="Nucleic acid-binding proteins"/>
    <property type="match status" value="1"/>
</dbReference>
<evidence type="ECO:0000256" key="16">
    <source>
        <dbReference type="PROSITE-ProRule" id="PRU00209"/>
    </source>
</evidence>
<accession>A0ABM7YMP9</accession>
<dbReference type="InterPro" id="IPR045060">
    <property type="entry name" value="Phe-tRNA-ligase_IIc_bsu"/>
</dbReference>
<comment type="subunit">
    <text evidence="3 15">Tetramer of two alpha and two beta subunits.</text>
</comment>
<dbReference type="InterPro" id="IPR036690">
    <property type="entry name" value="Fdx_antiC-bd_sf"/>
</dbReference>
<dbReference type="InterPro" id="IPR009061">
    <property type="entry name" value="DNA-bd_dom_put_sf"/>
</dbReference>
<keyword evidence="9 15" id="KW-0067">ATP-binding</keyword>
<keyword evidence="5 16" id="KW-0820">tRNA-binding</keyword>
<keyword evidence="7 15" id="KW-0479">Metal-binding</keyword>
<dbReference type="SUPFAM" id="SSF54991">
    <property type="entry name" value="Anticodon-binding domain of PheRS"/>
    <property type="match status" value="1"/>
</dbReference>
<evidence type="ECO:0000256" key="4">
    <source>
        <dbReference type="ARBA" id="ARBA00022490"/>
    </source>
</evidence>
<organism evidence="20 21">
    <name type="scientific">Sphaerotilus microaerophilus</name>
    <dbReference type="NCBI Taxonomy" id="2914710"/>
    <lineage>
        <taxon>Bacteria</taxon>
        <taxon>Pseudomonadati</taxon>
        <taxon>Pseudomonadota</taxon>
        <taxon>Betaproteobacteria</taxon>
        <taxon>Burkholderiales</taxon>
        <taxon>Sphaerotilaceae</taxon>
        <taxon>Sphaerotilus</taxon>
    </lineage>
</organism>
<evidence type="ECO:0000256" key="7">
    <source>
        <dbReference type="ARBA" id="ARBA00022723"/>
    </source>
</evidence>
<dbReference type="SUPFAM" id="SSF46955">
    <property type="entry name" value="Putative DNA-binding domain"/>
    <property type="match status" value="1"/>
</dbReference>
<evidence type="ECO:0000256" key="10">
    <source>
        <dbReference type="ARBA" id="ARBA00022842"/>
    </source>
</evidence>
<evidence type="ECO:0000256" key="6">
    <source>
        <dbReference type="ARBA" id="ARBA00022598"/>
    </source>
</evidence>
<dbReference type="PANTHER" id="PTHR10947">
    <property type="entry name" value="PHENYLALANYL-TRNA SYNTHETASE BETA CHAIN AND LEUCINE-RICH REPEAT-CONTAINING PROTEIN 47"/>
    <property type="match status" value="1"/>
</dbReference>
<dbReference type="PROSITE" id="PS51447">
    <property type="entry name" value="FDX_ACB"/>
    <property type="match status" value="1"/>
</dbReference>
<evidence type="ECO:0000313" key="21">
    <source>
        <dbReference type="Proteomes" id="UP001057498"/>
    </source>
</evidence>
<evidence type="ECO:0000256" key="14">
    <source>
        <dbReference type="ARBA" id="ARBA00049255"/>
    </source>
</evidence>
<dbReference type="PANTHER" id="PTHR10947:SF0">
    <property type="entry name" value="PHENYLALANINE--TRNA LIGASE BETA SUBUNIT"/>
    <property type="match status" value="1"/>
</dbReference>
<feature type="domain" description="TRNA-binding" evidence="17">
    <location>
        <begin position="39"/>
        <end position="164"/>
    </location>
</feature>
<feature type="binding site" evidence="15">
    <location>
        <position position="485"/>
    </location>
    <ligand>
        <name>Mg(2+)</name>
        <dbReference type="ChEBI" id="CHEBI:18420"/>
        <note>shared with alpha subunit</note>
    </ligand>
</feature>
<protein>
    <recommendedName>
        <fullName evidence="15">Phenylalanine--tRNA ligase beta subunit</fullName>
        <ecNumber evidence="15">6.1.1.20</ecNumber>
    </recommendedName>
    <alternativeName>
        <fullName evidence="15">Phenylalanyl-tRNA synthetase beta subunit</fullName>
        <shortName evidence="15">PheRS</shortName>
    </alternativeName>
</protein>
<evidence type="ECO:0000259" key="17">
    <source>
        <dbReference type="PROSITE" id="PS50886"/>
    </source>
</evidence>
<feature type="binding site" evidence="15">
    <location>
        <position position="481"/>
    </location>
    <ligand>
        <name>Mg(2+)</name>
        <dbReference type="ChEBI" id="CHEBI:18420"/>
        <note>shared with alpha subunit</note>
    </ligand>
</feature>
<evidence type="ECO:0000256" key="11">
    <source>
        <dbReference type="ARBA" id="ARBA00022884"/>
    </source>
</evidence>
<dbReference type="SMART" id="SM00874">
    <property type="entry name" value="B5"/>
    <property type="match status" value="1"/>
</dbReference>
<dbReference type="Pfam" id="PF17759">
    <property type="entry name" value="tRNA_synthFbeta"/>
    <property type="match status" value="1"/>
</dbReference>
<keyword evidence="21" id="KW-1185">Reference proteome</keyword>
<dbReference type="EC" id="6.1.1.20" evidence="15"/>
<dbReference type="SUPFAM" id="SSF56037">
    <property type="entry name" value="PheT/TilS domain"/>
    <property type="match status" value="1"/>
</dbReference>
<evidence type="ECO:0000256" key="1">
    <source>
        <dbReference type="ARBA" id="ARBA00004496"/>
    </source>
</evidence>
<evidence type="ECO:0000259" key="18">
    <source>
        <dbReference type="PROSITE" id="PS51447"/>
    </source>
</evidence>
<dbReference type="CDD" id="cd00769">
    <property type="entry name" value="PheRS_beta_core"/>
    <property type="match status" value="1"/>
</dbReference>
<comment type="subcellular location">
    <subcellularLocation>
        <location evidence="1 15">Cytoplasm</location>
    </subcellularLocation>
</comment>
<evidence type="ECO:0000256" key="8">
    <source>
        <dbReference type="ARBA" id="ARBA00022741"/>
    </source>
</evidence>
<dbReference type="InterPro" id="IPR005146">
    <property type="entry name" value="B3/B4_tRNA-bd"/>
</dbReference>
<comment type="similarity">
    <text evidence="2 15">Belongs to the phenylalanyl-tRNA synthetase beta subunit family. Type 1 subfamily.</text>
</comment>
<dbReference type="CDD" id="cd02796">
    <property type="entry name" value="tRNA_bind_bactPheRS"/>
    <property type="match status" value="1"/>
</dbReference>
<dbReference type="InterPro" id="IPR033714">
    <property type="entry name" value="tRNA_bind_bactPheRS"/>
</dbReference>
<evidence type="ECO:0000256" key="5">
    <source>
        <dbReference type="ARBA" id="ARBA00022555"/>
    </source>
</evidence>
<evidence type="ECO:0000256" key="3">
    <source>
        <dbReference type="ARBA" id="ARBA00011209"/>
    </source>
</evidence>
<dbReference type="Pfam" id="PF03483">
    <property type="entry name" value="B3_4"/>
    <property type="match status" value="1"/>
</dbReference>
<evidence type="ECO:0000256" key="12">
    <source>
        <dbReference type="ARBA" id="ARBA00022917"/>
    </source>
</evidence>
<dbReference type="Gene3D" id="3.50.40.10">
    <property type="entry name" value="Phenylalanyl-trna Synthetase, Chain B, domain 3"/>
    <property type="match status" value="1"/>
</dbReference>
<dbReference type="SUPFAM" id="SSF55681">
    <property type="entry name" value="Class II aaRS and biotin synthetases"/>
    <property type="match status" value="1"/>
</dbReference>
<dbReference type="SUPFAM" id="SSF50249">
    <property type="entry name" value="Nucleic acid-binding proteins"/>
    <property type="match status" value="1"/>
</dbReference>
<dbReference type="GO" id="GO:0016874">
    <property type="term" value="F:ligase activity"/>
    <property type="evidence" value="ECO:0007669"/>
    <property type="project" value="UniProtKB-KW"/>
</dbReference>
<dbReference type="HAMAP" id="MF_00283">
    <property type="entry name" value="Phe_tRNA_synth_beta1"/>
    <property type="match status" value="1"/>
</dbReference>
<dbReference type="EMBL" id="AP025730">
    <property type="protein sequence ID" value="BDI05712.1"/>
    <property type="molecule type" value="Genomic_DNA"/>
</dbReference>
<dbReference type="Pfam" id="PF03484">
    <property type="entry name" value="B5"/>
    <property type="match status" value="1"/>
</dbReference>
<dbReference type="InterPro" id="IPR004532">
    <property type="entry name" value="Phe-tRNA-ligase_IIc_bsu_bact"/>
</dbReference>
<dbReference type="PROSITE" id="PS51483">
    <property type="entry name" value="B5"/>
    <property type="match status" value="1"/>
</dbReference>
<evidence type="ECO:0000256" key="2">
    <source>
        <dbReference type="ARBA" id="ARBA00008653"/>
    </source>
</evidence>
<dbReference type="InterPro" id="IPR002547">
    <property type="entry name" value="tRNA-bd_dom"/>
</dbReference>
<evidence type="ECO:0000256" key="9">
    <source>
        <dbReference type="ARBA" id="ARBA00022840"/>
    </source>
</evidence>
<gene>
    <name evidence="15 20" type="primary">pheT</name>
    <name evidence="20" type="ORF">CATMQ487_26820</name>
</gene>
<dbReference type="Gene3D" id="3.30.56.10">
    <property type="match status" value="2"/>
</dbReference>
<dbReference type="SMART" id="SM00896">
    <property type="entry name" value="FDX-ACB"/>
    <property type="match status" value="1"/>
</dbReference>
<comment type="catalytic activity">
    <reaction evidence="14 15">
        <text>tRNA(Phe) + L-phenylalanine + ATP = L-phenylalanyl-tRNA(Phe) + AMP + diphosphate + H(+)</text>
        <dbReference type="Rhea" id="RHEA:19413"/>
        <dbReference type="Rhea" id="RHEA-COMP:9668"/>
        <dbReference type="Rhea" id="RHEA-COMP:9699"/>
        <dbReference type="ChEBI" id="CHEBI:15378"/>
        <dbReference type="ChEBI" id="CHEBI:30616"/>
        <dbReference type="ChEBI" id="CHEBI:33019"/>
        <dbReference type="ChEBI" id="CHEBI:58095"/>
        <dbReference type="ChEBI" id="CHEBI:78442"/>
        <dbReference type="ChEBI" id="CHEBI:78531"/>
        <dbReference type="ChEBI" id="CHEBI:456215"/>
        <dbReference type="EC" id="6.1.1.20"/>
    </reaction>
</comment>
<proteinExistence type="inferred from homology"/>
<feature type="binding site" evidence="15">
    <location>
        <position position="475"/>
    </location>
    <ligand>
        <name>Mg(2+)</name>
        <dbReference type="ChEBI" id="CHEBI:18420"/>
        <note>shared with alpha subunit</note>
    </ligand>
</feature>
<evidence type="ECO:0000256" key="13">
    <source>
        <dbReference type="ARBA" id="ARBA00023146"/>
    </source>
</evidence>
<keyword evidence="6 15" id="KW-0436">Ligase</keyword>
<dbReference type="InterPro" id="IPR041616">
    <property type="entry name" value="PheRS_beta_core"/>
</dbReference>
<comment type="cofactor">
    <cofactor evidence="15">
        <name>Mg(2+)</name>
        <dbReference type="ChEBI" id="CHEBI:18420"/>
    </cofactor>
    <text evidence="15">Binds 2 magnesium ions per tetramer.</text>
</comment>
<keyword evidence="12 15" id="KW-0648">Protein biosynthesis</keyword>
<dbReference type="InterPro" id="IPR005121">
    <property type="entry name" value="Fdx_antiC-bd"/>
</dbReference>
<feature type="domain" description="FDX-ACB" evidence="18">
    <location>
        <begin position="727"/>
        <end position="831"/>
    </location>
</feature>
<dbReference type="Pfam" id="PF03147">
    <property type="entry name" value="FDX-ACB"/>
    <property type="match status" value="1"/>
</dbReference>
<dbReference type="InterPro" id="IPR020825">
    <property type="entry name" value="Phe-tRNA_synthase-like_B3/B4"/>
</dbReference>